<keyword evidence="2" id="KW-1185">Reference proteome</keyword>
<evidence type="ECO:0000313" key="1">
    <source>
        <dbReference type="EMBL" id="UBF23222.1"/>
    </source>
</evidence>
<dbReference type="Proteomes" id="UP000827814">
    <property type="component" value="Segment"/>
</dbReference>
<proteinExistence type="predicted"/>
<organism evidence="1 2">
    <name type="scientific">Haloarcula tailed virus 2</name>
    <dbReference type="NCBI Taxonomy" id="2877989"/>
    <lineage>
        <taxon>Viruses</taxon>
        <taxon>Duplodnaviria</taxon>
        <taxon>Heunggongvirae</taxon>
        <taxon>Uroviricota</taxon>
        <taxon>Caudoviricetes</taxon>
        <taxon>Thumleimavirales</taxon>
        <taxon>Soleiviridae</taxon>
        <taxon>Eilatmyovirus</taxon>
        <taxon>Eilatmyovirus salis</taxon>
        <taxon>Eilatmyovirus HATV2</taxon>
    </lineage>
</organism>
<accession>A0AAE8XYT3</accession>
<protein>
    <submittedName>
        <fullName evidence="1">Uncharacterized protein</fullName>
    </submittedName>
</protein>
<gene>
    <name evidence="1" type="ORF">HATV-2_gp71</name>
</gene>
<evidence type="ECO:0000313" key="2">
    <source>
        <dbReference type="Proteomes" id="UP000827814"/>
    </source>
</evidence>
<sequence>MSKKTVFVRVPRTFDQEDCSNLTTVLEDELGSDYSVVLMSDSIEFMTADEVREFGEALIELGEQNG</sequence>
<reference evidence="1" key="1">
    <citation type="submission" date="2021-05" db="EMBL/GenBank/DDBJ databases">
        <title>Diversity, taxonomy and evolution of archaeal viruses of the class Caudoviricetes.</title>
        <authorList>
            <person name="Liu Y."/>
            <person name="Demina T.A."/>
            <person name="Roux S."/>
            <person name="Aiewsakun P."/>
            <person name="Kazlauskas D."/>
            <person name="Simmonds P."/>
            <person name="Prangishvili D."/>
            <person name="Oksanen H.M."/>
            <person name="Krupovic M."/>
        </authorList>
    </citation>
    <scope>NUCLEOTIDE SEQUENCE</scope>
    <source>
        <strain evidence="1">HATV-2/44</strain>
    </source>
</reference>
<name>A0AAE8XYT3_9CAUD</name>
<dbReference type="EMBL" id="MZ334525">
    <property type="protein sequence ID" value="UBF23222.1"/>
    <property type="molecule type" value="Genomic_DNA"/>
</dbReference>